<keyword evidence="1" id="KW-1133">Transmembrane helix</keyword>
<feature type="transmembrane region" description="Helical" evidence="1">
    <location>
        <begin position="12"/>
        <end position="30"/>
    </location>
</feature>
<name>A0ABS2NEY6_9BACI</name>
<reference evidence="2 3" key="1">
    <citation type="submission" date="2021-01" db="EMBL/GenBank/DDBJ databases">
        <title>Genomic Encyclopedia of Type Strains, Phase IV (KMG-IV): sequencing the most valuable type-strain genomes for metagenomic binning, comparative biology and taxonomic classification.</title>
        <authorList>
            <person name="Goeker M."/>
        </authorList>
    </citation>
    <scope>NUCLEOTIDE SEQUENCE [LARGE SCALE GENOMIC DNA]</scope>
    <source>
        <strain evidence="2 3">DSM 24834</strain>
    </source>
</reference>
<accession>A0ABS2NEY6</accession>
<evidence type="ECO:0000313" key="2">
    <source>
        <dbReference type="EMBL" id="MBM7586413.1"/>
    </source>
</evidence>
<keyword evidence="1" id="KW-0812">Transmembrane</keyword>
<feature type="transmembrane region" description="Helical" evidence="1">
    <location>
        <begin position="36"/>
        <end position="56"/>
    </location>
</feature>
<evidence type="ECO:0000256" key="1">
    <source>
        <dbReference type="SAM" id="Phobius"/>
    </source>
</evidence>
<keyword evidence="3" id="KW-1185">Reference proteome</keyword>
<evidence type="ECO:0000313" key="3">
    <source>
        <dbReference type="Proteomes" id="UP001646157"/>
    </source>
</evidence>
<protein>
    <submittedName>
        <fullName evidence="2">Choline-glycine betaine transporter</fullName>
    </submittedName>
</protein>
<comment type="caution">
    <text evidence="2">The sequence shown here is derived from an EMBL/GenBank/DDBJ whole genome shotgun (WGS) entry which is preliminary data.</text>
</comment>
<gene>
    <name evidence="2" type="ORF">JOC86_002965</name>
</gene>
<feature type="transmembrane region" description="Helical" evidence="1">
    <location>
        <begin position="99"/>
        <end position="116"/>
    </location>
</feature>
<keyword evidence="1" id="KW-0472">Membrane</keyword>
<dbReference type="EMBL" id="JAFBDZ010000003">
    <property type="protein sequence ID" value="MBM7586413.1"/>
    <property type="molecule type" value="Genomic_DNA"/>
</dbReference>
<feature type="transmembrane region" description="Helical" evidence="1">
    <location>
        <begin position="68"/>
        <end position="87"/>
    </location>
</feature>
<dbReference type="Proteomes" id="UP001646157">
    <property type="component" value="Unassembled WGS sequence"/>
</dbReference>
<proteinExistence type="predicted"/>
<sequence>MSYFAKYNLLRLLSYGLLFIVIFRDVLPFLSLNNVVVIIGVIIFFVTGIYSPSVVGKLTPNLEMRIDVLWALLFGLISFIGITQGTLLTSHSSSDKVTFIAVIGLVVMLRIVWSYFRIYKSEHHKIYS</sequence>
<dbReference type="RefSeq" id="WP_205173636.1">
    <property type="nucleotide sequence ID" value="NZ_JAFBDZ010000003.1"/>
</dbReference>
<organism evidence="2 3">
    <name type="scientific">Rossellomorea pakistanensis</name>
    <dbReference type="NCBI Taxonomy" id="992288"/>
    <lineage>
        <taxon>Bacteria</taxon>
        <taxon>Bacillati</taxon>
        <taxon>Bacillota</taxon>
        <taxon>Bacilli</taxon>
        <taxon>Bacillales</taxon>
        <taxon>Bacillaceae</taxon>
        <taxon>Rossellomorea</taxon>
    </lineage>
</organism>